<organism evidence="4 5">
    <name type="scientific">Rossellomorea aquimaris</name>
    <dbReference type="NCBI Taxonomy" id="189382"/>
    <lineage>
        <taxon>Bacteria</taxon>
        <taxon>Bacillati</taxon>
        <taxon>Bacillota</taxon>
        <taxon>Bacilli</taxon>
        <taxon>Bacillales</taxon>
        <taxon>Bacillaceae</taxon>
        <taxon>Rossellomorea</taxon>
    </lineage>
</organism>
<evidence type="ECO:0000256" key="1">
    <source>
        <dbReference type="ARBA" id="ARBA00004241"/>
    </source>
</evidence>
<dbReference type="SUPFAM" id="SSF54523">
    <property type="entry name" value="Pili subunits"/>
    <property type="match status" value="1"/>
</dbReference>
<keyword evidence="2" id="KW-0178">Competence</keyword>
<dbReference type="AlphaFoldDB" id="A0A5D4UA85"/>
<protein>
    <submittedName>
        <fullName evidence="4">Type II secretion system protein</fullName>
    </submittedName>
</protein>
<dbReference type="GO" id="GO:0009986">
    <property type="term" value="C:cell surface"/>
    <property type="evidence" value="ECO:0007669"/>
    <property type="project" value="UniProtKB-SubCell"/>
</dbReference>
<comment type="subcellular location">
    <subcellularLocation>
        <location evidence="1">Cell surface</location>
    </subcellularLocation>
</comment>
<evidence type="ECO:0000313" key="4">
    <source>
        <dbReference type="EMBL" id="TYS84050.1"/>
    </source>
</evidence>
<dbReference type="Pfam" id="PF07963">
    <property type="entry name" value="N_methyl"/>
    <property type="match status" value="1"/>
</dbReference>
<feature type="transmembrane region" description="Helical" evidence="3">
    <location>
        <begin position="20"/>
        <end position="42"/>
    </location>
</feature>
<dbReference type="NCBIfam" id="TIGR02532">
    <property type="entry name" value="IV_pilin_GFxxxE"/>
    <property type="match status" value="1"/>
</dbReference>
<keyword evidence="3" id="KW-1133">Transmembrane helix</keyword>
<dbReference type="OrthoDB" id="2454081at2"/>
<sequence>MFKKIGQKLKDQRGLTLIELLAVVVILGIIAAIAIPSIGGLINNSKKDAHIANAQQMVSAARLAVSAGEAEFSSNSATIDLATLISSGYVEPIDNPSDGTYDTAGSKVIVARDASTGNYTYKATLTTNEDGTPGYFVEKDPDTLTRDGVSLAGSNTTSSTADGS</sequence>
<accession>A0A5D4UA85</accession>
<dbReference type="Gene3D" id="3.30.700.10">
    <property type="entry name" value="Glycoprotein, Type 4 Pilin"/>
    <property type="match status" value="1"/>
</dbReference>
<comment type="caution">
    <text evidence="4">The sequence shown here is derived from an EMBL/GenBank/DDBJ whole genome shotgun (WGS) entry which is preliminary data.</text>
</comment>
<keyword evidence="3" id="KW-0472">Membrane</keyword>
<dbReference type="PROSITE" id="PS00409">
    <property type="entry name" value="PROKAR_NTER_METHYL"/>
    <property type="match status" value="1"/>
</dbReference>
<dbReference type="InterPro" id="IPR045584">
    <property type="entry name" value="Pilin-like"/>
</dbReference>
<proteinExistence type="predicted"/>
<keyword evidence="3" id="KW-0812">Transmembrane</keyword>
<dbReference type="RefSeq" id="WP_148990484.1">
    <property type="nucleotide sequence ID" value="NZ_VTEW01000001.1"/>
</dbReference>
<evidence type="ECO:0000256" key="3">
    <source>
        <dbReference type="SAM" id="Phobius"/>
    </source>
</evidence>
<dbReference type="EMBL" id="VTEW01000001">
    <property type="protein sequence ID" value="TYS84050.1"/>
    <property type="molecule type" value="Genomic_DNA"/>
</dbReference>
<evidence type="ECO:0000313" key="5">
    <source>
        <dbReference type="Proteomes" id="UP000325054"/>
    </source>
</evidence>
<dbReference type="GO" id="GO:0030420">
    <property type="term" value="P:establishment of competence for transformation"/>
    <property type="evidence" value="ECO:0007669"/>
    <property type="project" value="UniProtKB-KW"/>
</dbReference>
<name>A0A5D4UA85_9BACI</name>
<dbReference type="InterPro" id="IPR012902">
    <property type="entry name" value="N_methyl_site"/>
</dbReference>
<dbReference type="Proteomes" id="UP000325054">
    <property type="component" value="Unassembled WGS sequence"/>
</dbReference>
<evidence type="ECO:0000256" key="2">
    <source>
        <dbReference type="ARBA" id="ARBA00023287"/>
    </source>
</evidence>
<reference evidence="4 5" key="1">
    <citation type="submission" date="2019-08" db="EMBL/GenBank/DDBJ databases">
        <title>Bacillus genomes from the desert of Cuatro Cienegas, Coahuila.</title>
        <authorList>
            <person name="Olmedo-Alvarez G."/>
        </authorList>
    </citation>
    <scope>NUCLEOTIDE SEQUENCE [LARGE SCALE GENOMIC DNA]</scope>
    <source>
        <strain evidence="4 5">CH451a_14T</strain>
    </source>
</reference>
<gene>
    <name evidence="4" type="ORF">FZC80_00805</name>
</gene>